<accession>A0A0K9NMR8</accession>
<proteinExistence type="predicted"/>
<organism evidence="1 2">
    <name type="scientific">Zostera marina</name>
    <name type="common">Eelgrass</name>
    <dbReference type="NCBI Taxonomy" id="29655"/>
    <lineage>
        <taxon>Eukaryota</taxon>
        <taxon>Viridiplantae</taxon>
        <taxon>Streptophyta</taxon>
        <taxon>Embryophyta</taxon>
        <taxon>Tracheophyta</taxon>
        <taxon>Spermatophyta</taxon>
        <taxon>Magnoliopsida</taxon>
        <taxon>Liliopsida</taxon>
        <taxon>Zosteraceae</taxon>
        <taxon>Zostera</taxon>
    </lineage>
</organism>
<dbReference type="OMA" id="CVRNSAQ"/>
<dbReference type="InterPro" id="IPR016621">
    <property type="entry name" value="UCP014543"/>
</dbReference>
<reference evidence="2" key="1">
    <citation type="journal article" date="2016" name="Nature">
        <title>The genome of the seagrass Zostera marina reveals angiosperm adaptation to the sea.</title>
        <authorList>
            <person name="Olsen J.L."/>
            <person name="Rouze P."/>
            <person name="Verhelst B."/>
            <person name="Lin Y.-C."/>
            <person name="Bayer T."/>
            <person name="Collen J."/>
            <person name="Dattolo E."/>
            <person name="De Paoli E."/>
            <person name="Dittami S."/>
            <person name="Maumus F."/>
            <person name="Michel G."/>
            <person name="Kersting A."/>
            <person name="Lauritano C."/>
            <person name="Lohaus R."/>
            <person name="Toepel M."/>
            <person name="Tonon T."/>
            <person name="Vanneste K."/>
            <person name="Amirebrahimi M."/>
            <person name="Brakel J."/>
            <person name="Bostroem C."/>
            <person name="Chovatia M."/>
            <person name="Grimwood J."/>
            <person name="Jenkins J.W."/>
            <person name="Jueterbock A."/>
            <person name="Mraz A."/>
            <person name="Stam W.T."/>
            <person name="Tice H."/>
            <person name="Bornberg-Bauer E."/>
            <person name="Green P.J."/>
            <person name="Pearson G.A."/>
            <person name="Procaccini G."/>
            <person name="Duarte C.M."/>
            <person name="Schmutz J."/>
            <person name="Reusch T.B.H."/>
            <person name="Van de Peer Y."/>
        </authorList>
    </citation>
    <scope>NUCLEOTIDE SEQUENCE [LARGE SCALE GENOMIC DNA]</scope>
    <source>
        <strain evidence="2">cv. Finnish</strain>
    </source>
</reference>
<protein>
    <submittedName>
        <fullName evidence="1">Uncharacterized protein</fullName>
    </submittedName>
</protein>
<name>A0A0K9NMR8_ZOSMR</name>
<evidence type="ECO:0000313" key="1">
    <source>
        <dbReference type="EMBL" id="KMZ57372.1"/>
    </source>
</evidence>
<gene>
    <name evidence="1" type="ORF">ZOSMA_86G00060</name>
</gene>
<sequence length="202" mass="22168">MATSTTPITLLFRPSPSPPCSSSASSCAFALQRKKVNCFSNHSFRVFYSKSNGGAPNELTDDPDFVPLNADDPIYGPPALLLFGFVKDETSKVLQLLKDLDGEFLKVIHCTEDMLSLTVWDAMHTQQPNLEAVEVAKSMPRMCILSGLSGEEMLMFIDAFPEAGFGSVVFASLVPKSANKLLRQVVEEIIGDHEMMMARQSE</sequence>
<dbReference type="OrthoDB" id="2018221at2759"/>
<comment type="caution">
    <text evidence="1">The sequence shown here is derived from an EMBL/GenBank/DDBJ whole genome shotgun (WGS) entry which is preliminary data.</text>
</comment>
<dbReference type="PANTHER" id="PTHR35732:SF1">
    <property type="entry name" value="OS10G0545100 PROTEIN"/>
    <property type="match status" value="1"/>
</dbReference>
<keyword evidence="2" id="KW-1185">Reference proteome</keyword>
<dbReference type="EMBL" id="LFYR01002072">
    <property type="protein sequence ID" value="KMZ57372.1"/>
    <property type="molecule type" value="Genomic_DNA"/>
</dbReference>
<dbReference type="Proteomes" id="UP000036987">
    <property type="component" value="Unassembled WGS sequence"/>
</dbReference>
<evidence type="ECO:0000313" key="2">
    <source>
        <dbReference type="Proteomes" id="UP000036987"/>
    </source>
</evidence>
<dbReference type="PANTHER" id="PTHR35732">
    <property type="entry name" value="OS10G0545100 PROTEIN"/>
    <property type="match status" value="1"/>
</dbReference>
<dbReference type="Pfam" id="PF12646">
    <property type="entry name" value="DUF3783"/>
    <property type="match status" value="1"/>
</dbReference>
<dbReference type="AlphaFoldDB" id="A0A0K9NMR8"/>